<comment type="caution">
    <text evidence="1">The sequence shown here is derived from an EMBL/GenBank/DDBJ whole genome shotgun (WGS) entry which is preliminary data.</text>
</comment>
<organism evidence="1 2">
    <name type="scientific">Nocardia jiangsuensis</name>
    <dbReference type="NCBI Taxonomy" id="1691563"/>
    <lineage>
        <taxon>Bacteria</taxon>
        <taxon>Bacillati</taxon>
        <taxon>Actinomycetota</taxon>
        <taxon>Actinomycetes</taxon>
        <taxon>Mycobacteriales</taxon>
        <taxon>Nocardiaceae</taxon>
        <taxon>Nocardia</taxon>
    </lineage>
</organism>
<reference evidence="2" key="1">
    <citation type="journal article" date="2019" name="Int. J. Syst. Evol. Microbiol.">
        <title>The Global Catalogue of Microorganisms (GCM) 10K type strain sequencing project: providing services to taxonomists for standard genome sequencing and annotation.</title>
        <authorList>
            <consortium name="The Broad Institute Genomics Platform"/>
            <consortium name="The Broad Institute Genome Sequencing Center for Infectious Disease"/>
            <person name="Wu L."/>
            <person name="Ma J."/>
        </authorList>
    </citation>
    <scope>NUCLEOTIDE SEQUENCE [LARGE SCALE GENOMIC DNA]</scope>
    <source>
        <strain evidence="2">CGMCC 4.7330</strain>
    </source>
</reference>
<dbReference type="RefSeq" id="WP_233020814.1">
    <property type="nucleotide sequence ID" value="NZ_JBHSAX010000014.1"/>
</dbReference>
<evidence type="ECO:0000313" key="1">
    <source>
        <dbReference type="EMBL" id="MFC3963312.1"/>
    </source>
</evidence>
<protein>
    <recommendedName>
        <fullName evidence="3">DUF222 domain-containing protein</fullName>
    </recommendedName>
</protein>
<sequence>MADDPDSDLVAGERRADLVRALTYVSTESGPDGEYIVNGDLPPEVAPPFIRAIMRVEAELLLHDAELVTVENEEPRDPEQRRVDAFVALLLRIDDRQWIPGYPG</sequence>
<evidence type="ECO:0000313" key="2">
    <source>
        <dbReference type="Proteomes" id="UP001595696"/>
    </source>
</evidence>
<gene>
    <name evidence="1" type="ORF">ACFO0B_15075</name>
</gene>
<keyword evidence="2" id="KW-1185">Reference proteome</keyword>
<dbReference type="EMBL" id="JBHSAX010000014">
    <property type="protein sequence ID" value="MFC3963312.1"/>
    <property type="molecule type" value="Genomic_DNA"/>
</dbReference>
<proteinExistence type="predicted"/>
<dbReference type="Proteomes" id="UP001595696">
    <property type="component" value="Unassembled WGS sequence"/>
</dbReference>
<evidence type="ECO:0008006" key="3">
    <source>
        <dbReference type="Google" id="ProtNLM"/>
    </source>
</evidence>
<accession>A0ABV8DT94</accession>
<name>A0ABV8DT94_9NOCA</name>